<dbReference type="SUPFAM" id="SSF52833">
    <property type="entry name" value="Thioredoxin-like"/>
    <property type="match status" value="1"/>
</dbReference>
<dbReference type="Pfam" id="PF00578">
    <property type="entry name" value="AhpC-TSA"/>
    <property type="match status" value="1"/>
</dbReference>
<evidence type="ECO:0000259" key="1">
    <source>
        <dbReference type="PROSITE" id="PS51352"/>
    </source>
</evidence>
<keyword evidence="3" id="KW-1185">Reference proteome</keyword>
<proteinExistence type="predicted"/>
<dbReference type="GO" id="GO:0016491">
    <property type="term" value="F:oxidoreductase activity"/>
    <property type="evidence" value="ECO:0007669"/>
    <property type="project" value="InterPro"/>
</dbReference>
<protein>
    <submittedName>
        <fullName evidence="2">Peroxiredoxin</fullName>
    </submittedName>
</protein>
<name>A0A0K9PUE9_ZOSMR</name>
<dbReference type="Proteomes" id="UP000036987">
    <property type="component" value="Unassembled WGS sequence"/>
</dbReference>
<dbReference type="AlphaFoldDB" id="A0A0K9PUE9"/>
<comment type="caution">
    <text evidence="2">The sequence shown here is derived from an EMBL/GenBank/DDBJ whole genome shotgun (WGS) entry which is preliminary data.</text>
</comment>
<dbReference type="OrthoDB" id="1308at2759"/>
<dbReference type="STRING" id="29655.A0A0K9PUE9"/>
<dbReference type="InterPro" id="IPR036249">
    <property type="entry name" value="Thioredoxin-like_sf"/>
</dbReference>
<dbReference type="PANTHER" id="PTHR43640:SF1">
    <property type="entry name" value="THIOREDOXIN-DEPENDENT PEROXIREDOXIN"/>
    <property type="match status" value="1"/>
</dbReference>
<reference evidence="3" key="1">
    <citation type="journal article" date="2016" name="Nature">
        <title>The genome of the seagrass Zostera marina reveals angiosperm adaptation to the sea.</title>
        <authorList>
            <person name="Olsen J.L."/>
            <person name="Rouze P."/>
            <person name="Verhelst B."/>
            <person name="Lin Y.-C."/>
            <person name="Bayer T."/>
            <person name="Collen J."/>
            <person name="Dattolo E."/>
            <person name="De Paoli E."/>
            <person name="Dittami S."/>
            <person name="Maumus F."/>
            <person name="Michel G."/>
            <person name="Kersting A."/>
            <person name="Lauritano C."/>
            <person name="Lohaus R."/>
            <person name="Toepel M."/>
            <person name="Tonon T."/>
            <person name="Vanneste K."/>
            <person name="Amirebrahimi M."/>
            <person name="Brakel J."/>
            <person name="Bostroem C."/>
            <person name="Chovatia M."/>
            <person name="Grimwood J."/>
            <person name="Jenkins J.W."/>
            <person name="Jueterbock A."/>
            <person name="Mraz A."/>
            <person name="Stam W.T."/>
            <person name="Tice H."/>
            <person name="Bornberg-Bauer E."/>
            <person name="Green P.J."/>
            <person name="Pearson G.A."/>
            <person name="Procaccini G."/>
            <person name="Duarte C.M."/>
            <person name="Schmutz J."/>
            <person name="Reusch T.B.H."/>
            <person name="Van de Peer Y."/>
        </authorList>
    </citation>
    <scope>NUCLEOTIDE SEQUENCE [LARGE SCALE GENOMIC DNA]</scope>
    <source>
        <strain evidence="3">cv. Finnish</strain>
    </source>
</reference>
<dbReference type="InterPro" id="IPR047262">
    <property type="entry name" value="PRX-like1"/>
</dbReference>
<gene>
    <name evidence="2" type="ORF">ZOSMA_161G00470</name>
</gene>
<feature type="domain" description="Thioredoxin" evidence="1">
    <location>
        <begin position="40"/>
        <end position="200"/>
    </location>
</feature>
<dbReference type="GO" id="GO:0016209">
    <property type="term" value="F:antioxidant activity"/>
    <property type="evidence" value="ECO:0007669"/>
    <property type="project" value="InterPro"/>
</dbReference>
<dbReference type="CDD" id="cd02969">
    <property type="entry name" value="PRX_like1"/>
    <property type="match status" value="1"/>
</dbReference>
<dbReference type="OMA" id="CNIKWKP"/>
<dbReference type="InterPro" id="IPR000866">
    <property type="entry name" value="AhpC/TSA"/>
</dbReference>
<evidence type="ECO:0000313" key="2">
    <source>
        <dbReference type="EMBL" id="KMZ72596.1"/>
    </source>
</evidence>
<dbReference type="EMBL" id="LFYR01000624">
    <property type="protein sequence ID" value="KMZ72596.1"/>
    <property type="molecule type" value="Genomic_DNA"/>
</dbReference>
<dbReference type="PANTHER" id="PTHR43640">
    <property type="entry name" value="OS07G0260300 PROTEIN"/>
    <property type="match status" value="1"/>
</dbReference>
<sequence length="223" mass="25064">MFSIVLRPTLLSFPAATVTPLCRCRQKFQIRAARMESGAVSKGTRAPNFELPEPLTGKTHKLEDFEPYPALLVMFICNHCPFVVLLKKDIAKLAKFYMEKGLAVVAISSNSSITHLQDGPNFMAEDAKQFNYPFPYLFDESQDVAKAYGAVCTPDFFLYKKDGRRPFELFYRGQFDDARPNNGVAITGRDLSRAIECALSGQELPFTPIPSIGCSIKWHPQRN</sequence>
<dbReference type="PROSITE" id="PS51352">
    <property type="entry name" value="THIOREDOXIN_2"/>
    <property type="match status" value="1"/>
</dbReference>
<dbReference type="Gene3D" id="3.40.30.10">
    <property type="entry name" value="Glutaredoxin"/>
    <property type="match status" value="1"/>
</dbReference>
<evidence type="ECO:0000313" key="3">
    <source>
        <dbReference type="Proteomes" id="UP000036987"/>
    </source>
</evidence>
<organism evidence="2 3">
    <name type="scientific">Zostera marina</name>
    <name type="common">Eelgrass</name>
    <dbReference type="NCBI Taxonomy" id="29655"/>
    <lineage>
        <taxon>Eukaryota</taxon>
        <taxon>Viridiplantae</taxon>
        <taxon>Streptophyta</taxon>
        <taxon>Embryophyta</taxon>
        <taxon>Tracheophyta</taxon>
        <taxon>Spermatophyta</taxon>
        <taxon>Magnoliopsida</taxon>
        <taxon>Liliopsida</taxon>
        <taxon>Zosteraceae</taxon>
        <taxon>Zostera</taxon>
    </lineage>
</organism>
<accession>A0A0K9PUE9</accession>
<dbReference type="InterPro" id="IPR013766">
    <property type="entry name" value="Thioredoxin_domain"/>
</dbReference>